<reference evidence="5" key="2">
    <citation type="submission" date="2025-09" db="UniProtKB">
        <authorList>
            <consortium name="Ensembl"/>
        </authorList>
    </citation>
    <scope>IDENTIFICATION</scope>
</reference>
<name>A0A8D0HB94_SPHPU</name>
<keyword evidence="6" id="KW-1185">Reference proteome</keyword>
<dbReference type="Pfam" id="PF00801">
    <property type="entry name" value="PKD"/>
    <property type="match status" value="1"/>
</dbReference>
<dbReference type="CDD" id="cd00146">
    <property type="entry name" value="PKD"/>
    <property type="match status" value="1"/>
</dbReference>
<dbReference type="GO" id="GO:0005886">
    <property type="term" value="C:plasma membrane"/>
    <property type="evidence" value="ECO:0007669"/>
    <property type="project" value="TreeGrafter"/>
</dbReference>
<evidence type="ECO:0000313" key="5">
    <source>
        <dbReference type="Ensembl" id="ENSSPUP00000019404.1"/>
    </source>
</evidence>
<dbReference type="PANTHER" id="PTHR11861:SF1">
    <property type="entry name" value="MELANOCYTE PROTEIN PMEL"/>
    <property type="match status" value="1"/>
</dbReference>
<dbReference type="InterPro" id="IPR013783">
    <property type="entry name" value="Ig-like_fold"/>
</dbReference>
<dbReference type="Proteomes" id="UP000694392">
    <property type="component" value="Unplaced"/>
</dbReference>
<dbReference type="SUPFAM" id="SSF49299">
    <property type="entry name" value="PKD domain"/>
    <property type="match status" value="1"/>
</dbReference>
<dbReference type="PROSITE" id="PS50093">
    <property type="entry name" value="PKD"/>
    <property type="match status" value="1"/>
</dbReference>
<keyword evidence="2" id="KW-0325">Glycoprotein</keyword>
<dbReference type="GO" id="GO:0042470">
    <property type="term" value="C:melanosome"/>
    <property type="evidence" value="ECO:0007669"/>
    <property type="project" value="TreeGrafter"/>
</dbReference>
<feature type="region of interest" description="Disordered" evidence="3">
    <location>
        <begin position="64"/>
        <end position="109"/>
    </location>
</feature>
<proteinExistence type="predicted"/>
<reference evidence="5" key="1">
    <citation type="submission" date="2025-08" db="UniProtKB">
        <authorList>
            <consortium name="Ensembl"/>
        </authorList>
    </citation>
    <scope>IDENTIFICATION</scope>
</reference>
<dbReference type="InterPro" id="IPR035986">
    <property type="entry name" value="PKD_dom_sf"/>
</dbReference>
<dbReference type="InterPro" id="IPR000601">
    <property type="entry name" value="PKD_dom"/>
</dbReference>
<dbReference type="GO" id="GO:0032438">
    <property type="term" value="P:melanosome organization"/>
    <property type="evidence" value="ECO:0007669"/>
    <property type="project" value="TreeGrafter"/>
</dbReference>
<accession>A0A8D0HB94</accession>
<feature type="compositionally biased region" description="Low complexity" evidence="3">
    <location>
        <begin position="64"/>
        <end position="93"/>
    </location>
</feature>
<dbReference type="PANTHER" id="PTHR11861">
    <property type="entry name" value="MELANOCYTE PROTEIN PMEL 17-RELATED"/>
    <property type="match status" value="1"/>
</dbReference>
<protein>
    <recommendedName>
        <fullName evidence="4">PKD domain-containing protein</fullName>
    </recommendedName>
</protein>
<evidence type="ECO:0000259" key="4">
    <source>
        <dbReference type="PROSITE" id="PS50093"/>
    </source>
</evidence>
<sequence>ISYYWNFGDQSGTLISRVPTVTHTYLSAGTFSPNVVLQAAIPVTSCGGSTSEGPIIDPTTLPSGTTALPTAGAATSGAATAVSPTDIQTTAPAPGTPAPPTVAQPTADA</sequence>
<keyword evidence="1" id="KW-0732">Signal</keyword>
<dbReference type="Gene3D" id="2.60.40.10">
    <property type="entry name" value="Immunoglobulins"/>
    <property type="match status" value="1"/>
</dbReference>
<dbReference type="InterPro" id="IPR045219">
    <property type="entry name" value="PKAT"/>
</dbReference>
<evidence type="ECO:0000313" key="6">
    <source>
        <dbReference type="Proteomes" id="UP000694392"/>
    </source>
</evidence>
<dbReference type="AlphaFoldDB" id="A0A8D0HB94"/>
<evidence type="ECO:0000256" key="3">
    <source>
        <dbReference type="SAM" id="MobiDB-lite"/>
    </source>
</evidence>
<organism evidence="5 6">
    <name type="scientific">Sphenodon punctatus</name>
    <name type="common">Tuatara</name>
    <name type="synonym">Hatteria punctata</name>
    <dbReference type="NCBI Taxonomy" id="8508"/>
    <lineage>
        <taxon>Eukaryota</taxon>
        <taxon>Metazoa</taxon>
        <taxon>Chordata</taxon>
        <taxon>Craniata</taxon>
        <taxon>Vertebrata</taxon>
        <taxon>Euteleostomi</taxon>
        <taxon>Lepidosauria</taxon>
        <taxon>Sphenodontia</taxon>
        <taxon>Sphenodontidae</taxon>
        <taxon>Sphenodon</taxon>
    </lineage>
</organism>
<feature type="domain" description="PKD" evidence="4">
    <location>
        <begin position="1"/>
        <end position="37"/>
    </location>
</feature>
<dbReference type="Ensembl" id="ENSSPUT00000020672.1">
    <property type="protein sequence ID" value="ENSSPUP00000019404.1"/>
    <property type="gene ID" value="ENSSPUG00000014947.1"/>
</dbReference>
<evidence type="ECO:0000256" key="2">
    <source>
        <dbReference type="ARBA" id="ARBA00023180"/>
    </source>
</evidence>
<evidence type="ECO:0000256" key="1">
    <source>
        <dbReference type="ARBA" id="ARBA00022729"/>
    </source>
</evidence>